<dbReference type="EC" id="4.2.2.29" evidence="7"/>
<dbReference type="Gene3D" id="3.30.1490.480">
    <property type="entry name" value="Endolytic murein transglycosylase"/>
    <property type="match status" value="1"/>
</dbReference>
<dbReference type="eggNOG" id="COG1559">
    <property type="taxonomic scope" value="Bacteria"/>
</dbReference>
<reference evidence="9 10" key="2">
    <citation type="submission" date="2013-04" db="EMBL/GenBank/DDBJ databases">
        <title>The Genome Sequence of Bilophila wadsworthia 3_1_6.</title>
        <authorList>
            <consortium name="The Broad Institute Genomics Platform"/>
            <person name="Earl A."/>
            <person name="Ward D."/>
            <person name="Feldgarden M."/>
            <person name="Gevers D."/>
            <person name="Sibley C."/>
            <person name="Strauss J."/>
            <person name="Allen-Vercoe E."/>
            <person name="Walker B."/>
            <person name="Young S."/>
            <person name="Zeng Q."/>
            <person name="Gargeya S."/>
            <person name="Fitzgerald M."/>
            <person name="Haas B."/>
            <person name="Abouelleil A."/>
            <person name="Allen A.W."/>
            <person name="Alvarado L."/>
            <person name="Arachchi H.M."/>
            <person name="Berlin A.M."/>
            <person name="Chapman S.B."/>
            <person name="Gainer-Dewar J."/>
            <person name="Goldberg J."/>
            <person name="Griggs A."/>
            <person name="Gujja S."/>
            <person name="Hansen M."/>
            <person name="Howarth C."/>
            <person name="Imamovic A."/>
            <person name="Ireland A."/>
            <person name="Larimer J."/>
            <person name="McCowan C."/>
            <person name="Murphy C."/>
            <person name="Pearson M."/>
            <person name="Poon T.W."/>
            <person name="Priest M."/>
            <person name="Roberts A."/>
            <person name="Saif S."/>
            <person name="Shea T."/>
            <person name="Sisk P."/>
            <person name="Sykes S."/>
            <person name="Wortman J."/>
            <person name="Nusbaum C."/>
            <person name="Birren B."/>
        </authorList>
    </citation>
    <scope>NUCLEOTIDE SEQUENCE [LARGE SCALE GENOMIC DNA]</scope>
    <source>
        <strain evidence="9 10">3_1_6</strain>
    </source>
</reference>
<dbReference type="Gene3D" id="3.30.160.60">
    <property type="entry name" value="Classic Zinc Finger"/>
    <property type="match status" value="1"/>
</dbReference>
<dbReference type="GeneID" id="78085120"/>
<evidence type="ECO:0000313" key="9">
    <source>
        <dbReference type="EMBL" id="EFV42672.1"/>
    </source>
</evidence>
<dbReference type="CDD" id="cd08010">
    <property type="entry name" value="MltG_like"/>
    <property type="match status" value="1"/>
</dbReference>
<comment type="catalytic activity">
    <reaction evidence="7">
        <text>a peptidoglycan chain = a peptidoglycan chain with N-acetyl-1,6-anhydromuramyl-[peptide] at the reducing end + a peptidoglycan chain with N-acetylglucosamine at the non-reducing end.</text>
        <dbReference type="EC" id="4.2.2.29"/>
    </reaction>
</comment>
<accession>E5YBD5</accession>
<dbReference type="AlphaFoldDB" id="E5YBD5"/>
<dbReference type="GO" id="GO:0005886">
    <property type="term" value="C:plasma membrane"/>
    <property type="evidence" value="ECO:0007669"/>
    <property type="project" value="UniProtKB-SubCell"/>
</dbReference>
<dbReference type="NCBIfam" id="TIGR00247">
    <property type="entry name" value="endolytic transglycosylase MltG"/>
    <property type="match status" value="1"/>
</dbReference>
<evidence type="ECO:0000256" key="8">
    <source>
        <dbReference type="SAM" id="MobiDB-lite"/>
    </source>
</evidence>
<name>E5YBD5_BILW3</name>
<dbReference type="OrthoDB" id="9814591at2"/>
<feature type="site" description="Important for catalytic activity" evidence="7">
    <location>
        <position position="320"/>
    </location>
</feature>
<comment type="function">
    <text evidence="7">Functions as a peptidoglycan terminase that cleaves nascent peptidoglycan strands endolytically to terminate their elongation.</text>
</comment>
<proteinExistence type="inferred from homology"/>
<sequence>MNESPEETKNTPADPGAPRPEETGIPSGVSDTRNQQAPPDQQHSDASSPEAENWQPTDKKPGEASPLDGEEPETPLPASAPETPKPKRLWPHFLLGFMLLVLLACGGAGWLAYDFLKSPGTDPAVAPAQDVEVTVNPGTTFRTLTPELVRLGAVRNADKFILLLRWMNYRDIPHALKPGRFRINTGWTPQQVIDQLVNGSPLLDRVTIPEGLAWWEVGKRLEEAQMVRFEDFDKLVHDPAFLRHWGIPFDSAEGFLFPDTYLIMRPLELNEATAKSVVGRLIDNFWRRTAPLWPGGKRPGPSGRDEVRRLVTLASIVERETAVPSERPRVAGVYANRLRLNMLLQADPTTAYGLGEGFDGNLRRKHLDDEGNPYNTYKHPGLPPGPICSPGLACLKAAANPEQHDYIYFVARGEDGSHVFSTNLAAHNKAVREYWAKRRGK</sequence>
<evidence type="ECO:0000256" key="1">
    <source>
        <dbReference type="ARBA" id="ARBA00022475"/>
    </source>
</evidence>
<keyword evidence="1 7" id="KW-1003">Cell membrane</keyword>
<dbReference type="GO" id="GO:0071555">
    <property type="term" value="P:cell wall organization"/>
    <property type="evidence" value="ECO:0007669"/>
    <property type="project" value="UniProtKB-KW"/>
</dbReference>
<feature type="compositionally biased region" description="Polar residues" evidence="8">
    <location>
        <begin position="29"/>
        <end position="47"/>
    </location>
</feature>
<dbReference type="GO" id="GO:0009252">
    <property type="term" value="P:peptidoglycan biosynthetic process"/>
    <property type="evidence" value="ECO:0007669"/>
    <property type="project" value="UniProtKB-UniRule"/>
</dbReference>
<comment type="caution">
    <text evidence="9">The sequence shown here is derived from an EMBL/GenBank/DDBJ whole genome shotgun (WGS) entry which is preliminary data.</text>
</comment>
<dbReference type="PANTHER" id="PTHR30518">
    <property type="entry name" value="ENDOLYTIC MUREIN TRANSGLYCOSYLASE"/>
    <property type="match status" value="1"/>
</dbReference>
<keyword evidence="5 7" id="KW-0456">Lyase</keyword>
<dbReference type="STRING" id="563192.HMPREF0179_03508"/>
<feature type="transmembrane region" description="Helical" evidence="7">
    <location>
        <begin position="93"/>
        <end position="113"/>
    </location>
</feature>
<dbReference type="RefSeq" id="WP_005030435.1">
    <property type="nucleotide sequence ID" value="NZ_KE150238.1"/>
</dbReference>
<evidence type="ECO:0000256" key="5">
    <source>
        <dbReference type="ARBA" id="ARBA00023239"/>
    </source>
</evidence>
<organism evidence="9 10">
    <name type="scientific">Bilophila wadsworthia (strain 3_1_6)</name>
    <dbReference type="NCBI Taxonomy" id="563192"/>
    <lineage>
        <taxon>Bacteria</taxon>
        <taxon>Pseudomonadati</taxon>
        <taxon>Thermodesulfobacteriota</taxon>
        <taxon>Desulfovibrionia</taxon>
        <taxon>Desulfovibrionales</taxon>
        <taxon>Desulfovibrionaceae</taxon>
        <taxon>Bilophila</taxon>
    </lineage>
</organism>
<evidence type="ECO:0000256" key="7">
    <source>
        <dbReference type="HAMAP-Rule" id="MF_02065"/>
    </source>
</evidence>
<feature type="region of interest" description="Disordered" evidence="8">
    <location>
        <begin position="1"/>
        <end position="84"/>
    </location>
</feature>
<gene>
    <name evidence="7" type="primary">mltG</name>
    <name evidence="9" type="ORF">HMPREF0179_03508</name>
</gene>
<keyword evidence="6 7" id="KW-0961">Cell wall biogenesis/degradation</keyword>
<reference evidence="9 10" key="1">
    <citation type="submission" date="2010-10" db="EMBL/GenBank/DDBJ databases">
        <authorList>
            <consortium name="The Broad Institute Genome Sequencing Platform"/>
            <person name="Ward D."/>
            <person name="Earl A."/>
            <person name="Feldgarden M."/>
            <person name="Young S.K."/>
            <person name="Gargeya S."/>
            <person name="Zeng Q."/>
            <person name="Alvarado L."/>
            <person name="Berlin A."/>
            <person name="Bochicchio J."/>
            <person name="Chapman S.B."/>
            <person name="Chen Z."/>
            <person name="Freedman E."/>
            <person name="Gellesch M."/>
            <person name="Goldberg J."/>
            <person name="Griggs A."/>
            <person name="Gujja S."/>
            <person name="Heilman E."/>
            <person name="Heiman D."/>
            <person name="Howarth C."/>
            <person name="Mehta T."/>
            <person name="Neiman D."/>
            <person name="Pearson M."/>
            <person name="Roberts A."/>
            <person name="Saif S."/>
            <person name="Shea T."/>
            <person name="Shenoy N."/>
            <person name="Sisk P."/>
            <person name="Stolte C."/>
            <person name="Sykes S."/>
            <person name="White J."/>
            <person name="Yandava C."/>
            <person name="Allen-Vercoe E."/>
            <person name="Sibley C."/>
            <person name="Ambrose C.E."/>
            <person name="Strauss J."/>
            <person name="Daigneault M."/>
            <person name="Haas B."/>
            <person name="Nusbaum C."/>
            <person name="Birren B."/>
        </authorList>
    </citation>
    <scope>NUCLEOTIDE SEQUENCE [LARGE SCALE GENOMIC DNA]</scope>
    <source>
        <strain evidence="9 10">3_1_6</strain>
    </source>
</reference>
<comment type="subcellular location">
    <subcellularLocation>
        <location evidence="7">Cell membrane</location>
        <topology evidence="7">Single-pass membrane protein</topology>
    </subcellularLocation>
</comment>
<dbReference type="FunFam" id="3.30.160.60:FF:000242">
    <property type="entry name" value="Endolytic murein transglycosylase"/>
    <property type="match status" value="1"/>
</dbReference>
<keyword evidence="4 7" id="KW-0472">Membrane</keyword>
<dbReference type="GO" id="GO:0008932">
    <property type="term" value="F:lytic endotransglycosylase activity"/>
    <property type="evidence" value="ECO:0007669"/>
    <property type="project" value="UniProtKB-UniRule"/>
</dbReference>
<evidence type="ECO:0000256" key="2">
    <source>
        <dbReference type="ARBA" id="ARBA00022692"/>
    </source>
</evidence>
<protein>
    <recommendedName>
        <fullName evidence="7">Endolytic murein transglycosylase</fullName>
        <ecNumber evidence="7">4.2.2.29</ecNumber>
    </recommendedName>
    <alternativeName>
        <fullName evidence="7">Peptidoglycan lytic transglycosylase</fullName>
    </alternativeName>
    <alternativeName>
        <fullName evidence="7">Peptidoglycan polymerization terminase</fullName>
    </alternativeName>
</protein>
<dbReference type="PANTHER" id="PTHR30518:SF2">
    <property type="entry name" value="ENDOLYTIC MUREIN TRANSGLYCOSYLASE"/>
    <property type="match status" value="1"/>
</dbReference>
<dbReference type="HOGENOM" id="CLU_025574_2_0_7"/>
<dbReference type="HAMAP" id="MF_02065">
    <property type="entry name" value="MltG"/>
    <property type="match status" value="1"/>
</dbReference>
<dbReference type="Proteomes" id="UP000006034">
    <property type="component" value="Unassembled WGS sequence"/>
</dbReference>
<dbReference type="InterPro" id="IPR003770">
    <property type="entry name" value="MLTG-like"/>
</dbReference>
<keyword evidence="3 7" id="KW-1133">Transmembrane helix</keyword>
<evidence type="ECO:0000256" key="4">
    <source>
        <dbReference type="ARBA" id="ARBA00023136"/>
    </source>
</evidence>
<dbReference type="Pfam" id="PF02618">
    <property type="entry name" value="YceG"/>
    <property type="match status" value="1"/>
</dbReference>
<keyword evidence="2 7" id="KW-0812">Transmembrane</keyword>
<dbReference type="EMBL" id="ADCP02000001">
    <property type="protein sequence ID" value="EFV42672.1"/>
    <property type="molecule type" value="Genomic_DNA"/>
</dbReference>
<keyword evidence="10" id="KW-1185">Reference proteome</keyword>
<comment type="similarity">
    <text evidence="7">Belongs to the transglycosylase MltG family.</text>
</comment>
<evidence type="ECO:0000256" key="3">
    <source>
        <dbReference type="ARBA" id="ARBA00022989"/>
    </source>
</evidence>
<evidence type="ECO:0000256" key="6">
    <source>
        <dbReference type="ARBA" id="ARBA00023316"/>
    </source>
</evidence>
<evidence type="ECO:0000313" key="10">
    <source>
        <dbReference type="Proteomes" id="UP000006034"/>
    </source>
</evidence>